<sequence length="78" mass="9035">MYTDETLLSWDPPCLAIGCIYIACMGFRWSAELSILVQRFWNICSDCFFPRPYNLPSRGYGSIVIHLFPRTETEVEPP</sequence>
<reference evidence="1" key="1">
    <citation type="journal article" date="2020" name="Stud. Mycol.">
        <title>101 Dothideomycetes genomes: a test case for predicting lifestyles and emergence of pathogens.</title>
        <authorList>
            <person name="Haridas S."/>
            <person name="Albert R."/>
            <person name="Binder M."/>
            <person name="Bloem J."/>
            <person name="Labutti K."/>
            <person name="Salamov A."/>
            <person name="Andreopoulos B."/>
            <person name="Baker S."/>
            <person name="Barry K."/>
            <person name="Bills G."/>
            <person name="Bluhm B."/>
            <person name="Cannon C."/>
            <person name="Castanera R."/>
            <person name="Culley D."/>
            <person name="Daum C."/>
            <person name="Ezra D."/>
            <person name="Gonzalez J."/>
            <person name="Henrissat B."/>
            <person name="Kuo A."/>
            <person name="Liang C."/>
            <person name="Lipzen A."/>
            <person name="Lutzoni F."/>
            <person name="Magnuson J."/>
            <person name="Mondo S."/>
            <person name="Nolan M."/>
            <person name="Ohm R."/>
            <person name="Pangilinan J."/>
            <person name="Park H.-J."/>
            <person name="Ramirez L."/>
            <person name="Alfaro M."/>
            <person name="Sun H."/>
            <person name="Tritt A."/>
            <person name="Yoshinaga Y."/>
            <person name="Zwiers L.-H."/>
            <person name="Turgeon B."/>
            <person name="Goodwin S."/>
            <person name="Spatafora J."/>
            <person name="Crous P."/>
            <person name="Grigoriev I."/>
        </authorList>
    </citation>
    <scope>NUCLEOTIDE SEQUENCE</scope>
    <source>
        <strain evidence="1">CBS 119925</strain>
    </source>
</reference>
<organism evidence="1 2">
    <name type="scientific">Sporormia fimetaria CBS 119925</name>
    <dbReference type="NCBI Taxonomy" id="1340428"/>
    <lineage>
        <taxon>Eukaryota</taxon>
        <taxon>Fungi</taxon>
        <taxon>Dikarya</taxon>
        <taxon>Ascomycota</taxon>
        <taxon>Pezizomycotina</taxon>
        <taxon>Dothideomycetes</taxon>
        <taxon>Pleosporomycetidae</taxon>
        <taxon>Pleosporales</taxon>
        <taxon>Sporormiaceae</taxon>
        <taxon>Sporormia</taxon>
    </lineage>
</organism>
<accession>A0A6A6VR93</accession>
<dbReference type="EMBL" id="MU006561">
    <property type="protein sequence ID" value="KAF2752314.1"/>
    <property type="molecule type" value="Genomic_DNA"/>
</dbReference>
<dbReference type="AlphaFoldDB" id="A0A6A6VR93"/>
<evidence type="ECO:0000313" key="1">
    <source>
        <dbReference type="EMBL" id="KAF2752314.1"/>
    </source>
</evidence>
<gene>
    <name evidence="1" type="ORF">M011DRAFT_463781</name>
</gene>
<dbReference type="Proteomes" id="UP000799440">
    <property type="component" value="Unassembled WGS sequence"/>
</dbReference>
<keyword evidence="2" id="KW-1185">Reference proteome</keyword>
<evidence type="ECO:0000313" key="2">
    <source>
        <dbReference type="Proteomes" id="UP000799440"/>
    </source>
</evidence>
<proteinExistence type="predicted"/>
<protein>
    <submittedName>
        <fullName evidence="1">Uncharacterized protein</fullName>
    </submittedName>
</protein>
<name>A0A6A6VR93_9PLEO</name>